<keyword evidence="1" id="KW-0812">Transmembrane</keyword>
<feature type="transmembrane region" description="Helical" evidence="1">
    <location>
        <begin position="49"/>
        <end position="70"/>
    </location>
</feature>
<accession>A0A437K4M3</accession>
<keyword evidence="3" id="KW-1185">Reference proteome</keyword>
<evidence type="ECO:0000313" key="2">
    <source>
        <dbReference type="EMBL" id="RVT57621.1"/>
    </source>
</evidence>
<dbReference type="GeneID" id="87618078"/>
<evidence type="ECO:0000256" key="1">
    <source>
        <dbReference type="SAM" id="Phobius"/>
    </source>
</evidence>
<evidence type="ECO:0000313" key="3">
    <source>
        <dbReference type="Proteomes" id="UP000288024"/>
    </source>
</evidence>
<dbReference type="RefSeq" id="WP_127741771.1">
    <property type="nucleotide sequence ID" value="NZ_JASPBW010000007.1"/>
</dbReference>
<organism evidence="2 3">
    <name type="scientific">Niallia taxi</name>
    <dbReference type="NCBI Taxonomy" id="2499688"/>
    <lineage>
        <taxon>Bacteria</taxon>
        <taxon>Bacillati</taxon>
        <taxon>Bacillota</taxon>
        <taxon>Bacilli</taxon>
        <taxon>Bacillales</taxon>
        <taxon>Bacillaceae</taxon>
        <taxon>Niallia</taxon>
    </lineage>
</organism>
<keyword evidence="1" id="KW-1133">Transmembrane helix</keyword>
<dbReference type="AlphaFoldDB" id="A0A437K4M3"/>
<keyword evidence="1" id="KW-0472">Membrane</keyword>
<name>A0A437K4M3_9BACI</name>
<dbReference type="EMBL" id="RZTZ01000016">
    <property type="protein sequence ID" value="RVT57621.1"/>
    <property type="molecule type" value="Genomic_DNA"/>
</dbReference>
<gene>
    <name evidence="2" type="ORF">EM808_24430</name>
</gene>
<protein>
    <submittedName>
        <fullName evidence="2">Uncharacterized protein</fullName>
    </submittedName>
</protein>
<proteinExistence type="predicted"/>
<dbReference type="Proteomes" id="UP000288024">
    <property type="component" value="Unassembled WGS sequence"/>
</dbReference>
<feature type="transmembrane region" description="Helical" evidence="1">
    <location>
        <begin position="12"/>
        <end position="29"/>
    </location>
</feature>
<comment type="caution">
    <text evidence="2">The sequence shown here is derived from an EMBL/GenBank/DDBJ whole genome shotgun (WGS) entry which is preliminary data.</text>
</comment>
<reference evidence="2 3" key="1">
    <citation type="submission" date="2019-01" db="EMBL/GenBank/DDBJ databases">
        <title>Bacillus sp. M5HDSG1-1, whole genome shotgun sequence.</title>
        <authorList>
            <person name="Tuo L."/>
        </authorList>
    </citation>
    <scope>NUCLEOTIDE SEQUENCE [LARGE SCALE GENOMIC DNA]</scope>
    <source>
        <strain evidence="2 3">M5HDSG1-1</strain>
    </source>
</reference>
<sequence>MSDNVFFRIVRLSLIILIILVIVYGYYLHTKGALLPFMMKTVLPNLLKIIKDYGIVIIIVISIFSFGFYCGKRHGSRSGNSRTR</sequence>